<dbReference type="EMBL" id="AP021881">
    <property type="protein sequence ID" value="BBP01927.1"/>
    <property type="molecule type" value="Genomic_DNA"/>
</dbReference>
<dbReference type="InterPro" id="IPR038573">
    <property type="entry name" value="BrnT_sf"/>
</dbReference>
<accession>A0A809SF32</accession>
<reference evidence="2" key="1">
    <citation type="submission" date="2019-11" db="EMBL/GenBank/DDBJ databases">
        <title>Isolation and characterization of a novel species in the genus Sulfuriferula.</title>
        <authorList>
            <person name="Mochizuki J."/>
            <person name="Kojima H."/>
            <person name="Fukui M."/>
        </authorList>
    </citation>
    <scope>NUCLEOTIDE SEQUENCE [LARGE SCALE GENOMIC DNA]</scope>
    <source>
        <strain evidence="2">SGTM</strain>
    </source>
</reference>
<name>A0A809SF32_9PROT</name>
<dbReference type="InterPro" id="IPR007460">
    <property type="entry name" value="BrnT_toxin"/>
</dbReference>
<dbReference type="RefSeq" id="WP_162085640.1">
    <property type="nucleotide sequence ID" value="NZ_AP021881.1"/>
</dbReference>
<dbReference type="KEGG" id="sniv:SFSGTM_26350"/>
<sequence length="92" mass="10754">MKIDFDPIKNERNIKERQLSFDRAAEVDFNTALVFPDTRKAYGETRYIALCYLDCRLHVLCFTETETGIRVISFRKANTREANKHGKPQTIN</sequence>
<organism evidence="1 2">
    <name type="scientific">Sulfuriferula nivalis</name>
    <dbReference type="NCBI Taxonomy" id="2675298"/>
    <lineage>
        <taxon>Bacteria</taxon>
        <taxon>Pseudomonadati</taxon>
        <taxon>Pseudomonadota</taxon>
        <taxon>Betaproteobacteria</taxon>
        <taxon>Nitrosomonadales</taxon>
        <taxon>Sulfuricellaceae</taxon>
        <taxon>Sulfuriferula</taxon>
    </lineage>
</organism>
<evidence type="ECO:0000313" key="2">
    <source>
        <dbReference type="Proteomes" id="UP000463939"/>
    </source>
</evidence>
<proteinExistence type="predicted"/>
<dbReference type="AlphaFoldDB" id="A0A809SF32"/>
<dbReference type="Gene3D" id="3.10.450.530">
    <property type="entry name" value="Ribonuclease toxin, BrnT, of type II toxin-antitoxin system"/>
    <property type="match status" value="1"/>
</dbReference>
<gene>
    <name evidence="1" type="ORF">SFSGTM_26350</name>
</gene>
<evidence type="ECO:0000313" key="1">
    <source>
        <dbReference type="EMBL" id="BBP01927.1"/>
    </source>
</evidence>
<evidence type="ECO:0008006" key="3">
    <source>
        <dbReference type="Google" id="ProtNLM"/>
    </source>
</evidence>
<keyword evidence="2" id="KW-1185">Reference proteome</keyword>
<dbReference type="Proteomes" id="UP000463939">
    <property type="component" value="Chromosome"/>
</dbReference>
<dbReference type="Pfam" id="PF04365">
    <property type="entry name" value="BrnT_toxin"/>
    <property type="match status" value="1"/>
</dbReference>
<protein>
    <recommendedName>
        <fullName evidence="3">BrnT family toxin</fullName>
    </recommendedName>
</protein>